<feature type="region of interest" description="Disordered" evidence="7">
    <location>
        <begin position="225"/>
        <end position="244"/>
    </location>
</feature>
<dbReference type="InterPro" id="IPR041891">
    <property type="entry name" value="Alpha_CA_prokaryot-like"/>
</dbReference>
<accession>A0A521FZ84</accession>
<dbReference type="AlphaFoldDB" id="A0A521FZ84"/>
<gene>
    <name evidence="10" type="ORF">CDV28_14121</name>
</gene>
<proteinExistence type="inferred from homology"/>
<name>A0A521FZ84_9BACT</name>
<dbReference type="Pfam" id="PF00194">
    <property type="entry name" value="Carb_anhydrase"/>
    <property type="match status" value="1"/>
</dbReference>
<keyword evidence="8" id="KW-0732">Signal</keyword>
<keyword evidence="4" id="KW-0862">Zinc</keyword>
<feature type="chain" id="PRO_5022038198" description="carbonic anhydrase" evidence="8">
    <location>
        <begin position="21"/>
        <end position="244"/>
    </location>
</feature>
<dbReference type="EC" id="4.2.1.1" evidence="2"/>
<evidence type="ECO:0000256" key="2">
    <source>
        <dbReference type="ARBA" id="ARBA00012925"/>
    </source>
</evidence>
<dbReference type="PANTHER" id="PTHR18952:SF265">
    <property type="entry name" value="CARBONIC ANHYDRASE"/>
    <property type="match status" value="1"/>
</dbReference>
<dbReference type="Gene3D" id="3.10.200.10">
    <property type="entry name" value="Alpha carbonic anhydrase"/>
    <property type="match status" value="1"/>
</dbReference>
<sequence length="244" mass="26567">MKKMLPAAAALVLLAGTACAAEGQWGYAGENGPEHWAALDPSFALCAQRANQSPVNLTGFIEAELEPISFDYSGLVTKLRRTNSTVQADYSAGSFITLGGRSYELKQIDFHTPSEHQIDGESFPLEAQFVHADANGQLAVISVLYNLGEENFALKKLWQQMPTEAGQEVGMATQVRADKLLPENREYYRVTGSLTTPPCTEGVLWLILKNQVATSEAQVKQFSELLGGPNNRPPQSLKARAVLQ</sequence>
<keyword evidence="11" id="KW-1185">Reference proteome</keyword>
<evidence type="ECO:0000256" key="1">
    <source>
        <dbReference type="ARBA" id="ARBA00010718"/>
    </source>
</evidence>
<organism evidence="10 11">
    <name type="scientific">Candidatus Electronema aureum</name>
    <dbReference type="NCBI Taxonomy" id="2005002"/>
    <lineage>
        <taxon>Bacteria</taxon>
        <taxon>Pseudomonadati</taxon>
        <taxon>Thermodesulfobacteriota</taxon>
        <taxon>Desulfobulbia</taxon>
        <taxon>Desulfobulbales</taxon>
        <taxon>Desulfobulbaceae</taxon>
        <taxon>Candidatus Electronema</taxon>
    </lineage>
</organism>
<evidence type="ECO:0000313" key="10">
    <source>
        <dbReference type="EMBL" id="TAA74072.1"/>
    </source>
</evidence>
<evidence type="ECO:0000256" key="8">
    <source>
        <dbReference type="SAM" id="SignalP"/>
    </source>
</evidence>
<dbReference type="GO" id="GO:0004089">
    <property type="term" value="F:carbonate dehydratase activity"/>
    <property type="evidence" value="ECO:0007669"/>
    <property type="project" value="UniProtKB-EC"/>
</dbReference>
<reference evidence="10" key="1">
    <citation type="submission" date="2017-07" db="EMBL/GenBank/DDBJ databases">
        <title>The cable genome - Insights into the physiology and evolution of filamentous bacteria capable of sulfide oxidation via long distance electron transfer.</title>
        <authorList>
            <person name="Thorup C."/>
            <person name="Bjerg J.T."/>
            <person name="Schreiber L."/>
            <person name="Nielsen L.P."/>
            <person name="Kjeldsen K.U."/>
            <person name="Boesen T."/>
            <person name="Boggild A."/>
            <person name="Meysman F."/>
            <person name="Geelhoed J."/>
            <person name="Schramm A."/>
        </authorList>
    </citation>
    <scope>NUCLEOTIDE SEQUENCE [LARGE SCALE GENOMIC DNA]</scope>
    <source>
        <strain evidence="10">GS</strain>
    </source>
</reference>
<evidence type="ECO:0000259" key="9">
    <source>
        <dbReference type="PROSITE" id="PS51144"/>
    </source>
</evidence>
<comment type="catalytic activity">
    <reaction evidence="6">
        <text>hydrogencarbonate + H(+) = CO2 + H2O</text>
        <dbReference type="Rhea" id="RHEA:10748"/>
        <dbReference type="ChEBI" id="CHEBI:15377"/>
        <dbReference type="ChEBI" id="CHEBI:15378"/>
        <dbReference type="ChEBI" id="CHEBI:16526"/>
        <dbReference type="ChEBI" id="CHEBI:17544"/>
        <dbReference type="EC" id="4.2.1.1"/>
    </reaction>
</comment>
<evidence type="ECO:0000256" key="7">
    <source>
        <dbReference type="SAM" id="MobiDB-lite"/>
    </source>
</evidence>
<dbReference type="InterPro" id="IPR023561">
    <property type="entry name" value="Carbonic_anhydrase_a-class"/>
</dbReference>
<dbReference type="CDD" id="cd03124">
    <property type="entry name" value="alpha_CA_prokaryotic_like"/>
    <property type="match status" value="1"/>
</dbReference>
<dbReference type="PROSITE" id="PS51257">
    <property type="entry name" value="PROKAR_LIPOPROTEIN"/>
    <property type="match status" value="1"/>
</dbReference>
<keyword evidence="3" id="KW-0479">Metal-binding</keyword>
<protein>
    <recommendedName>
        <fullName evidence="2">carbonic anhydrase</fullName>
        <ecNumber evidence="2">4.2.1.1</ecNumber>
    </recommendedName>
</protein>
<feature type="domain" description="Alpha-carbonic anhydrase" evidence="9">
    <location>
        <begin position="23"/>
        <end position="244"/>
    </location>
</feature>
<evidence type="ECO:0000256" key="3">
    <source>
        <dbReference type="ARBA" id="ARBA00022723"/>
    </source>
</evidence>
<dbReference type="PROSITE" id="PS51144">
    <property type="entry name" value="ALPHA_CA_2"/>
    <property type="match status" value="1"/>
</dbReference>
<dbReference type="InterPro" id="IPR036398">
    <property type="entry name" value="CA_dom_sf"/>
</dbReference>
<dbReference type="PANTHER" id="PTHR18952">
    <property type="entry name" value="CARBONIC ANHYDRASE"/>
    <property type="match status" value="1"/>
</dbReference>
<evidence type="ECO:0000256" key="5">
    <source>
        <dbReference type="ARBA" id="ARBA00023239"/>
    </source>
</evidence>
<evidence type="ECO:0000256" key="6">
    <source>
        <dbReference type="ARBA" id="ARBA00048348"/>
    </source>
</evidence>
<feature type="signal peptide" evidence="8">
    <location>
        <begin position="1"/>
        <end position="20"/>
    </location>
</feature>
<dbReference type="GO" id="GO:0008270">
    <property type="term" value="F:zinc ion binding"/>
    <property type="evidence" value="ECO:0007669"/>
    <property type="project" value="InterPro"/>
</dbReference>
<dbReference type="Proteomes" id="UP000316238">
    <property type="component" value="Unassembled WGS sequence"/>
</dbReference>
<dbReference type="EMBL" id="NQJD01000041">
    <property type="protein sequence ID" value="TAA74072.1"/>
    <property type="molecule type" value="Genomic_DNA"/>
</dbReference>
<evidence type="ECO:0000256" key="4">
    <source>
        <dbReference type="ARBA" id="ARBA00022833"/>
    </source>
</evidence>
<keyword evidence="5 10" id="KW-0456">Lyase</keyword>
<dbReference type="SUPFAM" id="SSF51069">
    <property type="entry name" value="Carbonic anhydrase"/>
    <property type="match status" value="1"/>
</dbReference>
<comment type="similarity">
    <text evidence="1">Belongs to the alpha-carbonic anhydrase family.</text>
</comment>
<dbReference type="SMART" id="SM01057">
    <property type="entry name" value="Carb_anhydrase"/>
    <property type="match status" value="1"/>
</dbReference>
<dbReference type="InterPro" id="IPR001148">
    <property type="entry name" value="CA_dom"/>
</dbReference>
<comment type="caution">
    <text evidence="10">The sequence shown here is derived from an EMBL/GenBank/DDBJ whole genome shotgun (WGS) entry which is preliminary data.</text>
</comment>
<evidence type="ECO:0000313" key="11">
    <source>
        <dbReference type="Proteomes" id="UP000316238"/>
    </source>
</evidence>